<evidence type="ECO:0000313" key="2">
    <source>
        <dbReference type="Proteomes" id="UP000810207"/>
    </source>
</evidence>
<comment type="caution">
    <text evidence="1">The sequence shown here is derived from an EMBL/GenBank/DDBJ whole genome shotgun (WGS) entry which is preliminary data.</text>
</comment>
<sequence>MNTLDMHYNDMAEMDFKLYTNNRRCSSHGLCIERIVKLLMNRIMVAPHSVNLIRAEELLTVYTIIRFTFLHGKIYTSNL</sequence>
<name>A0ABS4RT10_PAEXY</name>
<dbReference type="EMBL" id="JAGIKV010000008">
    <property type="protein sequence ID" value="MBP2246024.1"/>
    <property type="molecule type" value="Genomic_DNA"/>
</dbReference>
<accession>A0ABS4RT10</accession>
<reference evidence="1 2" key="1">
    <citation type="submission" date="2021-03" db="EMBL/GenBank/DDBJ databases">
        <title>Genomic Encyclopedia of Type Strains, Phase IV (KMG-IV): sequencing the most valuable type-strain genomes for metagenomic binning, comparative biology and taxonomic classification.</title>
        <authorList>
            <person name="Goeker M."/>
        </authorList>
    </citation>
    <scope>NUCLEOTIDE SEQUENCE [LARGE SCALE GENOMIC DNA]</scope>
    <source>
        <strain evidence="1 2">DSM 21292</strain>
    </source>
</reference>
<gene>
    <name evidence="1" type="ORF">J2Z28_002653</name>
</gene>
<keyword evidence="2" id="KW-1185">Reference proteome</keyword>
<protein>
    <submittedName>
        <fullName evidence="1">Uncharacterized protein</fullName>
    </submittedName>
</protein>
<dbReference type="Proteomes" id="UP000810207">
    <property type="component" value="Unassembled WGS sequence"/>
</dbReference>
<organism evidence="1 2">
    <name type="scientific">Paenibacillus xylanexedens</name>
    <dbReference type="NCBI Taxonomy" id="528191"/>
    <lineage>
        <taxon>Bacteria</taxon>
        <taxon>Bacillati</taxon>
        <taxon>Bacillota</taxon>
        <taxon>Bacilli</taxon>
        <taxon>Bacillales</taxon>
        <taxon>Paenibacillaceae</taxon>
        <taxon>Paenibacillus</taxon>
    </lineage>
</organism>
<proteinExistence type="predicted"/>
<evidence type="ECO:0000313" key="1">
    <source>
        <dbReference type="EMBL" id="MBP2246024.1"/>
    </source>
</evidence>